<evidence type="ECO:0000256" key="1">
    <source>
        <dbReference type="SAM" id="Coils"/>
    </source>
</evidence>
<dbReference type="AlphaFoldDB" id="A0A101ENC5"/>
<proteinExistence type="predicted"/>
<evidence type="ECO:0000313" key="4">
    <source>
        <dbReference type="Proteomes" id="UP000053911"/>
    </source>
</evidence>
<dbReference type="Proteomes" id="UP000053911">
    <property type="component" value="Unassembled WGS sequence"/>
</dbReference>
<dbReference type="GO" id="GO:0050334">
    <property type="term" value="F:thiaminase activity"/>
    <property type="evidence" value="ECO:0007669"/>
    <property type="project" value="InterPro"/>
</dbReference>
<dbReference type="GO" id="GO:0006772">
    <property type="term" value="P:thiamine metabolic process"/>
    <property type="evidence" value="ECO:0007669"/>
    <property type="project" value="InterPro"/>
</dbReference>
<dbReference type="NCBIfam" id="TIGR04306">
    <property type="entry name" value="salvage_TenA"/>
    <property type="match status" value="1"/>
</dbReference>
<dbReference type="GO" id="GO:0005829">
    <property type="term" value="C:cytosol"/>
    <property type="evidence" value="ECO:0007669"/>
    <property type="project" value="TreeGrafter"/>
</dbReference>
<evidence type="ECO:0000259" key="2">
    <source>
        <dbReference type="Pfam" id="PF03070"/>
    </source>
</evidence>
<dbReference type="Gene3D" id="1.20.910.10">
    <property type="entry name" value="Heme oxygenase-like"/>
    <property type="match status" value="1"/>
</dbReference>
<dbReference type="InterPro" id="IPR027574">
    <property type="entry name" value="Thiaminase_II"/>
</dbReference>
<gene>
    <name evidence="3" type="ORF">XD54_0410</name>
</gene>
<protein>
    <submittedName>
        <fullName evidence="3">Transcriptional activator, putative</fullName>
    </submittedName>
</protein>
<dbReference type="RefSeq" id="WP_283217279.1">
    <property type="nucleotide sequence ID" value="NZ_LGFD01000005.1"/>
</dbReference>
<dbReference type="CDD" id="cd19363">
    <property type="entry name" value="TenA_C_PH1161-like"/>
    <property type="match status" value="1"/>
</dbReference>
<reference evidence="4" key="1">
    <citation type="journal article" date="2015" name="MBio">
        <title>Genome-Resolved Metagenomic Analysis Reveals Roles for Candidate Phyla and Other Microbial Community Members in Biogeochemical Transformations in Oil Reservoirs.</title>
        <authorList>
            <person name="Hu P."/>
            <person name="Tom L."/>
            <person name="Singh A."/>
            <person name="Thomas B.C."/>
            <person name="Baker B.J."/>
            <person name="Piceno Y.M."/>
            <person name="Andersen G.L."/>
            <person name="Banfield J.F."/>
        </authorList>
    </citation>
    <scope>NUCLEOTIDE SEQUENCE [LARGE SCALE GENOMIC DNA]</scope>
</reference>
<dbReference type="InterPro" id="IPR016084">
    <property type="entry name" value="Haem_Oase-like_multi-hlx"/>
</dbReference>
<dbReference type="SUPFAM" id="SSF48613">
    <property type="entry name" value="Heme oxygenase-like"/>
    <property type="match status" value="1"/>
</dbReference>
<dbReference type="InterPro" id="IPR050967">
    <property type="entry name" value="Thiamine_Salvage_TenA"/>
</dbReference>
<feature type="domain" description="Thiaminase-2/PQQC" evidence="2">
    <location>
        <begin position="9"/>
        <end position="211"/>
    </location>
</feature>
<keyword evidence="1" id="KW-0175">Coiled coil</keyword>
<dbReference type="PANTHER" id="PTHR43198">
    <property type="entry name" value="BIFUNCTIONAL TH2 PROTEIN"/>
    <property type="match status" value="1"/>
</dbReference>
<comment type="caution">
    <text evidence="3">The sequence shown here is derived from an EMBL/GenBank/DDBJ whole genome shotgun (WGS) entry which is preliminary data.</text>
</comment>
<dbReference type="PATRIC" id="fig|172049.5.peg.980"/>
<dbReference type="EMBL" id="LGFD01000005">
    <property type="protein sequence ID" value="KUK18319.1"/>
    <property type="molecule type" value="Genomic_DNA"/>
</dbReference>
<sequence>MKISDALRQKADYIWHRILNHPFVIELYQGTLPIEKFKFYVLQDYNYLVGLTRTLTIIASKSDFDLMRKILKLAQEEASTELVNYERLLEELGLTIEDAIKEEPSPTNYAYMNFMNLTAFLGTPYEGLTTIMPCFWSYMEIARHHEKLLETNENSLYVNWAEVYLSKEYIELVENLKELLDKTNNTEFHRLESVFERASKYEYMFWDMAYKMERWPI</sequence>
<organism evidence="3 4">
    <name type="scientific">Thermococcus sibiricus</name>
    <dbReference type="NCBI Taxonomy" id="172049"/>
    <lineage>
        <taxon>Archaea</taxon>
        <taxon>Methanobacteriati</taxon>
        <taxon>Methanobacteriota</taxon>
        <taxon>Thermococci</taxon>
        <taxon>Thermococcales</taxon>
        <taxon>Thermococcaceae</taxon>
        <taxon>Thermococcus</taxon>
    </lineage>
</organism>
<feature type="coiled-coil region" evidence="1">
    <location>
        <begin position="71"/>
        <end position="102"/>
    </location>
</feature>
<evidence type="ECO:0000313" key="3">
    <source>
        <dbReference type="EMBL" id="KUK18319.1"/>
    </source>
</evidence>
<dbReference type="PANTHER" id="PTHR43198:SF2">
    <property type="entry name" value="SI:CH1073-67J19.1-RELATED"/>
    <property type="match status" value="1"/>
</dbReference>
<dbReference type="Pfam" id="PF03070">
    <property type="entry name" value="TENA_THI-4"/>
    <property type="match status" value="1"/>
</dbReference>
<accession>A0A101ENC5</accession>
<dbReference type="InterPro" id="IPR004305">
    <property type="entry name" value="Thiaminase-2/PQQC"/>
</dbReference>
<name>A0A101ENC5_9EURY</name>